<feature type="region of interest" description="Disordered" evidence="1">
    <location>
        <begin position="104"/>
        <end position="137"/>
    </location>
</feature>
<proteinExistence type="predicted"/>
<feature type="compositionally biased region" description="Low complexity" evidence="1">
    <location>
        <begin position="38"/>
        <end position="59"/>
    </location>
</feature>
<organism evidence="2 3">
    <name type="scientific">Paramuricea clavata</name>
    <name type="common">Red gorgonian</name>
    <name type="synonym">Violescent sea-whip</name>
    <dbReference type="NCBI Taxonomy" id="317549"/>
    <lineage>
        <taxon>Eukaryota</taxon>
        <taxon>Metazoa</taxon>
        <taxon>Cnidaria</taxon>
        <taxon>Anthozoa</taxon>
        <taxon>Octocorallia</taxon>
        <taxon>Malacalcyonacea</taxon>
        <taxon>Plexauridae</taxon>
        <taxon>Paramuricea</taxon>
    </lineage>
</organism>
<feature type="compositionally biased region" description="Polar residues" evidence="1">
    <location>
        <begin position="106"/>
        <end position="118"/>
    </location>
</feature>
<dbReference type="AlphaFoldDB" id="A0A7D9HJL7"/>
<dbReference type="EMBL" id="CACRXK020001051">
    <property type="protein sequence ID" value="CAB3986657.1"/>
    <property type="molecule type" value="Genomic_DNA"/>
</dbReference>
<feature type="compositionally biased region" description="Pro residues" evidence="1">
    <location>
        <begin position="62"/>
        <end position="85"/>
    </location>
</feature>
<accession>A0A7D9HJL7</accession>
<reference evidence="2" key="1">
    <citation type="submission" date="2020-04" db="EMBL/GenBank/DDBJ databases">
        <authorList>
            <person name="Alioto T."/>
            <person name="Alioto T."/>
            <person name="Gomez Garrido J."/>
        </authorList>
    </citation>
    <scope>NUCLEOTIDE SEQUENCE</scope>
    <source>
        <strain evidence="2">A484AB</strain>
    </source>
</reference>
<comment type="caution">
    <text evidence="2">The sequence shown here is derived from an EMBL/GenBank/DDBJ whole genome shotgun (WGS) entry which is preliminary data.</text>
</comment>
<evidence type="ECO:0000313" key="3">
    <source>
        <dbReference type="Proteomes" id="UP001152795"/>
    </source>
</evidence>
<feature type="non-terminal residue" evidence="2">
    <location>
        <position position="1"/>
    </location>
</feature>
<dbReference type="Proteomes" id="UP001152795">
    <property type="component" value="Unassembled WGS sequence"/>
</dbReference>
<name>A0A7D9HJL7_PARCT</name>
<evidence type="ECO:0000256" key="1">
    <source>
        <dbReference type="SAM" id="MobiDB-lite"/>
    </source>
</evidence>
<feature type="region of interest" description="Disordered" evidence="1">
    <location>
        <begin position="23"/>
        <end position="89"/>
    </location>
</feature>
<sequence>NRTNSGKRLNLSLTRRLTKRKCVSEIATYRSPQSKPVAPHQPSPQQSPSAPAQPSASSHLTSPPPQAPPPQAPPPLPQQPSIPEPLPKRPIQVSTHLKPFHLTPVLPQSSTRQPSSQEELFPTAKQLPLSPTSPTGQVDYKATLQNELVEVERENIAMLDGNTGHLIVTSSTNKLLLPHVTHRSPLHDTILFKTKANCAPDVETAFRLYDECEGAVSMKYRRTVNSGVESLRFTRNAISEASRVFFHMPKNEMGQQVVEKDESGCFLLDVYVKKEGNENIELRLLQEIVAEGGHTLPVLGEGHEAIFNSMMKAKYSKVGLFELPDETRKYPFRPCDRRQHVPAPTDIQKTTNESVKMFRMITSPYANESLVYPAPSTINGAGMGLFLRPRTTRVSAGSYLCTYSTSSVEERPSPESGKYCLIIISFIIIIIIN</sequence>
<evidence type="ECO:0000313" key="2">
    <source>
        <dbReference type="EMBL" id="CAB3986657.1"/>
    </source>
</evidence>
<gene>
    <name evidence="2" type="ORF">PACLA_8A034419</name>
</gene>
<keyword evidence="3" id="KW-1185">Reference proteome</keyword>
<protein>
    <submittedName>
        <fullName evidence="2">Uncharacterized protein</fullName>
    </submittedName>
</protein>